<dbReference type="Proteomes" id="UP000287394">
    <property type="component" value="Chromosome"/>
</dbReference>
<dbReference type="GO" id="GO:0015628">
    <property type="term" value="P:protein secretion by the type II secretion system"/>
    <property type="evidence" value="ECO:0007669"/>
    <property type="project" value="InterPro"/>
</dbReference>
<dbReference type="GO" id="GO:0015627">
    <property type="term" value="C:type II protein secretion system complex"/>
    <property type="evidence" value="ECO:0007669"/>
    <property type="project" value="InterPro"/>
</dbReference>
<accession>A0A402CS55</accession>
<dbReference type="Pfam" id="PF07963">
    <property type="entry name" value="N_methyl"/>
    <property type="match status" value="1"/>
</dbReference>
<dbReference type="SUPFAM" id="SSF54523">
    <property type="entry name" value="Pili subunits"/>
    <property type="match status" value="1"/>
</dbReference>
<dbReference type="InterPro" id="IPR000983">
    <property type="entry name" value="Bac_GSPG_pilin"/>
</dbReference>
<dbReference type="Pfam" id="PF07596">
    <property type="entry name" value="SBP_bac_10"/>
    <property type="match status" value="1"/>
</dbReference>
<dbReference type="InterPro" id="IPR027558">
    <property type="entry name" value="Pre_pil_HX9DG_C"/>
</dbReference>
<dbReference type="PANTHER" id="PTHR30093">
    <property type="entry name" value="GENERAL SECRETION PATHWAY PROTEIN G"/>
    <property type="match status" value="1"/>
</dbReference>
<protein>
    <submittedName>
        <fullName evidence="2">Uncharacterized protein</fullName>
    </submittedName>
</protein>
<proteinExistence type="predicted"/>
<keyword evidence="1" id="KW-0488">Methylation</keyword>
<name>A0A402CS55_9BACT</name>
<dbReference type="AlphaFoldDB" id="A0A402CS55"/>
<dbReference type="KEGG" id="ccot:CCAX7_003090"/>
<dbReference type="NCBIfam" id="TIGR02532">
    <property type="entry name" value="IV_pilin_GFxxxE"/>
    <property type="match status" value="1"/>
</dbReference>
<evidence type="ECO:0000256" key="1">
    <source>
        <dbReference type="ARBA" id="ARBA00022481"/>
    </source>
</evidence>
<keyword evidence="3" id="KW-1185">Reference proteome</keyword>
<dbReference type="NCBIfam" id="TIGR04294">
    <property type="entry name" value="pre_pil_HX9DG"/>
    <property type="match status" value="1"/>
</dbReference>
<dbReference type="RefSeq" id="WP_119320201.1">
    <property type="nucleotide sequence ID" value="NZ_AP025739.1"/>
</dbReference>
<dbReference type="PRINTS" id="PR00813">
    <property type="entry name" value="BCTERIALGSPG"/>
</dbReference>
<evidence type="ECO:0000313" key="3">
    <source>
        <dbReference type="Proteomes" id="UP000287394"/>
    </source>
</evidence>
<dbReference type="EMBL" id="AP025739">
    <property type="protein sequence ID" value="BDI28258.1"/>
    <property type="molecule type" value="Genomic_DNA"/>
</dbReference>
<dbReference type="InterPro" id="IPR011453">
    <property type="entry name" value="DUF1559"/>
</dbReference>
<sequence>MHPFHSQRERQGFTLIELLVVIVIIAILAAILFPVFAKAREKARQISCESNLKQIGLAEMQYNQDNDEVYSGAYKYDATNTGRILWMELLYPYTKSAAVYLCPDQTDHIRPNEYGNNWAFSGTVDNQDAPNTDYAYNCIVAANNVAVGVPTAWDASGIPDAIVESPASTIEVVDAKNGDWNTGTSGWANLFSAHFTDYSGSFAGTTWDGHPNPGAPALRHTDSANFLYYDGHVKSSKSSLDRNGNPCNWFLTKPDVCK</sequence>
<organism evidence="2 3">
    <name type="scientific">Capsulimonas corticalis</name>
    <dbReference type="NCBI Taxonomy" id="2219043"/>
    <lineage>
        <taxon>Bacteria</taxon>
        <taxon>Bacillati</taxon>
        <taxon>Armatimonadota</taxon>
        <taxon>Armatimonadia</taxon>
        <taxon>Capsulimonadales</taxon>
        <taxon>Capsulimonadaceae</taxon>
        <taxon>Capsulimonas</taxon>
    </lineage>
</organism>
<evidence type="ECO:0000313" key="2">
    <source>
        <dbReference type="EMBL" id="BDI28258.1"/>
    </source>
</evidence>
<dbReference type="InterPro" id="IPR012902">
    <property type="entry name" value="N_methyl_site"/>
</dbReference>
<dbReference type="InterPro" id="IPR045584">
    <property type="entry name" value="Pilin-like"/>
</dbReference>
<dbReference type="Gene3D" id="3.30.700.10">
    <property type="entry name" value="Glycoprotein, Type 4 Pilin"/>
    <property type="match status" value="1"/>
</dbReference>
<gene>
    <name evidence="2" type="ORF">CCAX7_003090</name>
</gene>
<dbReference type="PANTHER" id="PTHR30093:SF2">
    <property type="entry name" value="TYPE II SECRETION SYSTEM PROTEIN H"/>
    <property type="match status" value="1"/>
</dbReference>
<reference evidence="2 3" key="1">
    <citation type="journal article" date="2019" name="Int. J. Syst. Evol. Microbiol.">
        <title>Capsulimonas corticalis gen. nov., sp. nov., an aerobic capsulated bacterium, of a novel bacterial order, Capsulimonadales ord. nov., of the class Armatimonadia of the phylum Armatimonadetes.</title>
        <authorList>
            <person name="Li J."/>
            <person name="Kudo C."/>
            <person name="Tonouchi A."/>
        </authorList>
    </citation>
    <scope>NUCLEOTIDE SEQUENCE [LARGE SCALE GENOMIC DNA]</scope>
    <source>
        <strain evidence="2 3">AX-7</strain>
    </source>
</reference>
<dbReference type="OrthoDB" id="255848at2"/>
<dbReference type="PROSITE" id="PS00409">
    <property type="entry name" value="PROKAR_NTER_METHYL"/>
    <property type="match status" value="1"/>
</dbReference>